<evidence type="ECO:0000313" key="3">
    <source>
        <dbReference type="Proteomes" id="UP001327225"/>
    </source>
</evidence>
<dbReference type="GO" id="GO:0016757">
    <property type="term" value="F:glycosyltransferase activity"/>
    <property type="evidence" value="ECO:0007669"/>
    <property type="project" value="UniProtKB-KW"/>
</dbReference>
<dbReference type="InterPro" id="IPR001173">
    <property type="entry name" value="Glyco_trans_2-like"/>
</dbReference>
<dbReference type="EMBL" id="CP141059">
    <property type="protein sequence ID" value="WQQ28091.1"/>
    <property type="molecule type" value="Genomic_DNA"/>
</dbReference>
<keyword evidence="3" id="KW-1185">Reference proteome</keyword>
<proteinExistence type="predicted"/>
<feature type="domain" description="Glycosyltransferase 2-like" evidence="1">
    <location>
        <begin position="9"/>
        <end position="110"/>
    </location>
</feature>
<evidence type="ECO:0000313" key="2">
    <source>
        <dbReference type="EMBL" id="WQQ28091.1"/>
    </source>
</evidence>
<dbReference type="Proteomes" id="UP001327225">
    <property type="component" value="Chromosome"/>
</dbReference>
<dbReference type="EC" id="2.4.-.-" evidence="2"/>
<accession>A0ABZ0ZUS9</accession>
<dbReference type="Gene3D" id="3.90.550.10">
    <property type="entry name" value="Spore Coat Polysaccharide Biosynthesis Protein SpsA, Chain A"/>
    <property type="match status" value="1"/>
</dbReference>
<dbReference type="Pfam" id="PF00535">
    <property type="entry name" value="Glycos_transf_2"/>
    <property type="match status" value="1"/>
</dbReference>
<keyword evidence="2" id="KW-0808">Transferase</keyword>
<organism evidence="2 3">
    <name type="scientific">Nocardioides bizhenqiangii</name>
    <dbReference type="NCBI Taxonomy" id="3095076"/>
    <lineage>
        <taxon>Bacteria</taxon>
        <taxon>Bacillati</taxon>
        <taxon>Actinomycetota</taxon>
        <taxon>Actinomycetes</taxon>
        <taxon>Propionibacteriales</taxon>
        <taxon>Nocardioidaceae</taxon>
        <taxon>Nocardioides</taxon>
    </lineage>
</organism>
<sequence>MSATTDITAILVARDEGPRIGISLHSLLDTVAAARESGLTVEQVVVLADPSPGTRWALDGVESRGVRLLTIDRARSGDPGAVRNAAVDAATGEYVALLDGGSVWSENWLTAAHALCSSEPGRLIAHPEVHWFYEQGRELYFPPDQDEPAFDPAVLRHGNCWDAQALAAAAVYRDVPFPEVGPEAAPGQLDWDWSVATLAAGFRHRVVPATINFRRRRPRTLR</sequence>
<dbReference type="RefSeq" id="WP_322938295.1">
    <property type="nucleotide sequence ID" value="NZ_CP141059.1"/>
</dbReference>
<gene>
    <name evidence="2" type="ORF">SHK19_07620</name>
</gene>
<evidence type="ECO:0000259" key="1">
    <source>
        <dbReference type="Pfam" id="PF00535"/>
    </source>
</evidence>
<reference evidence="3" key="1">
    <citation type="submission" date="2023-12" db="EMBL/GenBank/DDBJ databases">
        <title>Novel species in genus Nocardioides.</title>
        <authorList>
            <person name="Zhou H."/>
        </authorList>
    </citation>
    <scope>NUCLEOTIDE SEQUENCE [LARGE SCALE GENOMIC DNA]</scope>
    <source>
        <strain evidence="3">HM61</strain>
    </source>
</reference>
<dbReference type="CDD" id="cd00761">
    <property type="entry name" value="Glyco_tranf_GTA_type"/>
    <property type="match status" value="1"/>
</dbReference>
<protein>
    <submittedName>
        <fullName evidence="2">Glycosyltransferase family A protein</fullName>
        <ecNumber evidence="2">2.4.-.-</ecNumber>
    </submittedName>
</protein>
<name>A0ABZ0ZUS9_9ACTN</name>
<dbReference type="SUPFAM" id="SSF53448">
    <property type="entry name" value="Nucleotide-diphospho-sugar transferases"/>
    <property type="match status" value="1"/>
</dbReference>
<keyword evidence="2" id="KW-0328">Glycosyltransferase</keyword>
<dbReference type="InterPro" id="IPR029044">
    <property type="entry name" value="Nucleotide-diphossugar_trans"/>
</dbReference>